<dbReference type="Gene3D" id="2.60.120.1130">
    <property type="match status" value="1"/>
</dbReference>
<evidence type="ECO:0000313" key="2">
    <source>
        <dbReference type="EMBL" id="MFB9098701.1"/>
    </source>
</evidence>
<proteinExistence type="predicted"/>
<reference evidence="2 3" key="1">
    <citation type="submission" date="2024-09" db="EMBL/GenBank/DDBJ databases">
        <authorList>
            <person name="Sun Q."/>
            <person name="Mori K."/>
        </authorList>
    </citation>
    <scope>NUCLEOTIDE SEQUENCE [LARGE SCALE GENOMIC DNA]</scope>
    <source>
        <strain evidence="2 3">CECT 7955</strain>
    </source>
</reference>
<keyword evidence="1" id="KW-0175">Coiled coil</keyword>
<sequence length="723" mass="84682">MKRKNFLLILCIGLSTIIYSQSKKDNEILNDLIWGASNNTVEIPEKWKNESAVFLLKSIDYTYNRPHNSIEYTRIIHEKIKLLDQAAVSDYSEFKYKKNNSYRSYGTSIVKSKFTLGVKIIKPDGTEIIVDSEKVIEEDDQNKLAIPNLEKGDIIDYYFHTNVIMGENDLYHYEPVEDIVNEIYPIMDYQFVLNTEKDFFILFNTFNGAPKLKEEDLNLKKNRDRVRKYSFNMKDVDKKESQRWFYPFVELPSYKFQVNFARTGKYEKRAYAFIPKEADSIKSIIKKEDIFEFYTDKFRPYGDLGFVSQFLKGKTFASDEEKVKAVYYFIRHKFFTNYIEAYVFSEAKIMNAFNYYGYNPILFNKEEEFVRYFAAFLKNEKIDYEILIGSNRYNGDISKLLLESNAEFVLKVKTENPIYIESFNHYSTVNIISSQLEGINAYALKVTDQKHIDDIETTQLPKSNYKENNTSDVIDLTISDDFSTINVLKKSKNLGQNKLDEQGERLMFYDYVYQDYEKYGSLSVLDYVKKKKDKDRYEKELDALILNLKEKQKESFKKLSANEFSLELEDYDFKIVNNGRFGKGDAFEMDESFKINKDLIKKAGPNYILQIGKMIGGQIALEEKEKIRENSVFMSYPRSFSDAITLKIPEGYSVEGIESLNFDVVNETGGFTSKATLEGNLLKIKTMKFYANNFEPKENWSKMISFLDVAYQFSQGKILLKKN</sequence>
<comment type="caution">
    <text evidence="2">The sequence shown here is derived from an EMBL/GenBank/DDBJ whole genome shotgun (WGS) entry which is preliminary data.</text>
</comment>
<gene>
    <name evidence="2" type="ORF">ACFFVF_19515</name>
</gene>
<evidence type="ECO:0000256" key="1">
    <source>
        <dbReference type="SAM" id="Coils"/>
    </source>
</evidence>
<dbReference type="RefSeq" id="WP_236458599.1">
    <property type="nucleotide sequence ID" value="NZ_CBCSGE010000001.1"/>
</dbReference>
<dbReference type="EMBL" id="JBHMEY010000094">
    <property type="protein sequence ID" value="MFB9098701.1"/>
    <property type="molecule type" value="Genomic_DNA"/>
</dbReference>
<accession>A0ABV5GUQ3</accession>
<name>A0ABV5GUQ3_9FLAO</name>
<organism evidence="2 3">
    <name type="scientific">Flavobacterium jumunjinense</name>
    <dbReference type="NCBI Taxonomy" id="998845"/>
    <lineage>
        <taxon>Bacteria</taxon>
        <taxon>Pseudomonadati</taxon>
        <taxon>Bacteroidota</taxon>
        <taxon>Flavobacteriia</taxon>
        <taxon>Flavobacteriales</taxon>
        <taxon>Flavobacteriaceae</taxon>
        <taxon>Flavobacterium</taxon>
    </lineage>
</organism>
<evidence type="ECO:0000313" key="3">
    <source>
        <dbReference type="Proteomes" id="UP001589607"/>
    </source>
</evidence>
<keyword evidence="3" id="KW-1185">Reference proteome</keyword>
<feature type="coiled-coil region" evidence="1">
    <location>
        <begin position="527"/>
        <end position="554"/>
    </location>
</feature>
<dbReference type="Proteomes" id="UP001589607">
    <property type="component" value="Unassembled WGS sequence"/>
</dbReference>
<protein>
    <submittedName>
        <fullName evidence="2">DUF3857 domain-containing protein</fullName>
    </submittedName>
</protein>